<name>A0AAV6XVB2_9LAMI</name>
<organism evidence="1 2">
    <name type="scientific">Buddleja alternifolia</name>
    <dbReference type="NCBI Taxonomy" id="168488"/>
    <lineage>
        <taxon>Eukaryota</taxon>
        <taxon>Viridiplantae</taxon>
        <taxon>Streptophyta</taxon>
        <taxon>Embryophyta</taxon>
        <taxon>Tracheophyta</taxon>
        <taxon>Spermatophyta</taxon>
        <taxon>Magnoliopsida</taxon>
        <taxon>eudicotyledons</taxon>
        <taxon>Gunneridae</taxon>
        <taxon>Pentapetalae</taxon>
        <taxon>asterids</taxon>
        <taxon>lamiids</taxon>
        <taxon>Lamiales</taxon>
        <taxon>Scrophulariaceae</taxon>
        <taxon>Buddlejeae</taxon>
        <taxon>Buddleja</taxon>
    </lineage>
</organism>
<reference evidence="1" key="1">
    <citation type="submission" date="2019-10" db="EMBL/GenBank/DDBJ databases">
        <authorList>
            <person name="Zhang R."/>
            <person name="Pan Y."/>
            <person name="Wang J."/>
            <person name="Ma R."/>
            <person name="Yu S."/>
        </authorList>
    </citation>
    <scope>NUCLEOTIDE SEQUENCE</scope>
    <source>
        <strain evidence="1">LA-IB0</strain>
        <tissue evidence="1">Leaf</tissue>
    </source>
</reference>
<evidence type="ECO:0000313" key="2">
    <source>
        <dbReference type="Proteomes" id="UP000826271"/>
    </source>
</evidence>
<gene>
    <name evidence="1" type="ORF">BUALT_Bualt03G0202100</name>
</gene>
<sequence>MILDCGLIDAGFEDDYFTWYRDNLWQRLDRVLYSSSWPNLFNSTRTKHLPRTCSDHSPLLISVSHSIPKSTPSFRFMKMLSSHHLFRETIENSWTPPLGSYGLLNLQQNLLHLKQHLKGWNKTVFGNIFDAIAQVEAVVKIKEQIFDSCPFEVGQDERSRRTGAVARRGAGVGIVSVGGFREE</sequence>
<proteinExistence type="predicted"/>
<protein>
    <recommendedName>
        <fullName evidence="3">Endonuclease/exonuclease/phosphatase</fullName>
    </recommendedName>
</protein>
<dbReference type="Proteomes" id="UP000826271">
    <property type="component" value="Unassembled WGS sequence"/>
</dbReference>
<keyword evidence="2" id="KW-1185">Reference proteome</keyword>
<dbReference type="Gene3D" id="3.60.10.10">
    <property type="entry name" value="Endonuclease/exonuclease/phosphatase"/>
    <property type="match status" value="1"/>
</dbReference>
<evidence type="ECO:0000313" key="1">
    <source>
        <dbReference type="EMBL" id="KAG8386951.1"/>
    </source>
</evidence>
<evidence type="ECO:0008006" key="3">
    <source>
        <dbReference type="Google" id="ProtNLM"/>
    </source>
</evidence>
<dbReference type="AlphaFoldDB" id="A0AAV6XVB2"/>
<dbReference type="InterPro" id="IPR036691">
    <property type="entry name" value="Endo/exonu/phosph_ase_sf"/>
</dbReference>
<comment type="caution">
    <text evidence="1">The sequence shown here is derived from an EMBL/GenBank/DDBJ whole genome shotgun (WGS) entry which is preliminary data.</text>
</comment>
<dbReference type="PANTHER" id="PTHR33710:SF62">
    <property type="entry name" value="DUF4283 DOMAIN PROTEIN"/>
    <property type="match status" value="1"/>
</dbReference>
<dbReference type="SUPFAM" id="SSF56219">
    <property type="entry name" value="DNase I-like"/>
    <property type="match status" value="1"/>
</dbReference>
<dbReference type="EMBL" id="WHWC01000003">
    <property type="protein sequence ID" value="KAG8386951.1"/>
    <property type="molecule type" value="Genomic_DNA"/>
</dbReference>
<dbReference type="PANTHER" id="PTHR33710">
    <property type="entry name" value="BNAC02G09200D PROTEIN"/>
    <property type="match status" value="1"/>
</dbReference>
<accession>A0AAV6XVB2</accession>